<evidence type="ECO:0000313" key="2">
    <source>
        <dbReference type="Proteomes" id="UP000318667"/>
    </source>
</evidence>
<proteinExistence type="predicted"/>
<evidence type="ECO:0000313" key="1">
    <source>
        <dbReference type="EMBL" id="TWH90823.1"/>
    </source>
</evidence>
<name>A0A562K6E1_9BACI</name>
<dbReference type="GeneID" id="65401566"/>
<dbReference type="OrthoDB" id="2925451at2"/>
<dbReference type="EMBL" id="VLKI01000001">
    <property type="protein sequence ID" value="TWH90823.1"/>
    <property type="molecule type" value="Genomic_DNA"/>
</dbReference>
<protein>
    <submittedName>
        <fullName evidence="1">Uncharacterized protein</fullName>
    </submittedName>
</protein>
<organism evidence="1 2">
    <name type="scientific">Cytobacillus oceanisediminis</name>
    <dbReference type="NCBI Taxonomy" id="665099"/>
    <lineage>
        <taxon>Bacteria</taxon>
        <taxon>Bacillati</taxon>
        <taxon>Bacillota</taxon>
        <taxon>Bacilli</taxon>
        <taxon>Bacillales</taxon>
        <taxon>Bacillaceae</taxon>
        <taxon>Cytobacillus</taxon>
    </lineage>
</organism>
<keyword evidence="2" id="KW-1185">Reference proteome</keyword>
<dbReference type="Proteomes" id="UP000318667">
    <property type="component" value="Unassembled WGS sequence"/>
</dbReference>
<sequence length="165" mass="18953">MNPYYYQYYPYRVNNWGQILNLLQQSLYAEEMVCAMSSELFHIPETKDLKGNVEMHNHLVPASYHRVTAVGSAQRLVNGEQRQSIIDTMAACIINAENQDRKVRDGLMTMEENAGPEYKAFINVIIKWQEQAENYLAQAKESLRTMGVSFPSAGSEQQDGEYNLY</sequence>
<gene>
    <name evidence="1" type="ORF">IQ19_00273</name>
</gene>
<reference evidence="1 2" key="1">
    <citation type="journal article" date="2015" name="Stand. Genomic Sci.">
        <title>Genomic Encyclopedia of Bacterial and Archaeal Type Strains, Phase III: the genomes of soil and plant-associated and newly described type strains.</title>
        <authorList>
            <person name="Whitman W.B."/>
            <person name="Woyke T."/>
            <person name="Klenk H.P."/>
            <person name="Zhou Y."/>
            <person name="Lilburn T.G."/>
            <person name="Beck B.J."/>
            <person name="De Vos P."/>
            <person name="Vandamme P."/>
            <person name="Eisen J.A."/>
            <person name="Garrity G."/>
            <person name="Hugenholtz P."/>
            <person name="Kyrpides N.C."/>
        </authorList>
    </citation>
    <scope>NUCLEOTIDE SEQUENCE [LARGE SCALE GENOMIC DNA]</scope>
    <source>
        <strain evidence="1 2">CGMCC 1.10115</strain>
    </source>
</reference>
<comment type="caution">
    <text evidence="1">The sequence shown here is derived from an EMBL/GenBank/DDBJ whole genome shotgun (WGS) entry which is preliminary data.</text>
</comment>
<accession>A0A562K6E1</accession>
<dbReference type="AlphaFoldDB" id="A0A562K6E1"/>
<dbReference type="RefSeq" id="WP_144539145.1">
    <property type="nucleotide sequence ID" value="NZ_CBCSDC010000019.1"/>
</dbReference>